<reference evidence="2 3" key="1">
    <citation type="journal article" date="2019" name="G3 (Bethesda)">
        <title>Sequencing of a Wild Apple (Malus baccata) Genome Unravels the Differences Between Cultivated and Wild Apple Species Regarding Disease Resistance and Cold Tolerance.</title>
        <authorList>
            <person name="Chen X."/>
        </authorList>
    </citation>
    <scope>NUCLEOTIDE SEQUENCE [LARGE SCALE GENOMIC DNA]</scope>
    <source>
        <strain evidence="3">cv. Shandingzi</strain>
        <tissue evidence="2">Leaves</tissue>
    </source>
</reference>
<dbReference type="Proteomes" id="UP000315295">
    <property type="component" value="Unassembled WGS sequence"/>
</dbReference>
<name>A0A540NBQ5_MALBA</name>
<dbReference type="EMBL" id="VIEB01000071">
    <property type="protein sequence ID" value="TQE08472.1"/>
    <property type="molecule type" value="Genomic_DNA"/>
</dbReference>
<feature type="region of interest" description="Disordered" evidence="1">
    <location>
        <begin position="1"/>
        <end position="34"/>
    </location>
</feature>
<comment type="caution">
    <text evidence="2">The sequence shown here is derived from an EMBL/GenBank/DDBJ whole genome shotgun (WGS) entry which is preliminary data.</text>
</comment>
<feature type="region of interest" description="Disordered" evidence="1">
    <location>
        <begin position="72"/>
        <end position="92"/>
    </location>
</feature>
<evidence type="ECO:0000313" key="3">
    <source>
        <dbReference type="Proteomes" id="UP000315295"/>
    </source>
</evidence>
<dbReference type="AlphaFoldDB" id="A0A540NBQ5"/>
<keyword evidence="3" id="KW-1185">Reference proteome</keyword>
<organism evidence="2 3">
    <name type="scientific">Malus baccata</name>
    <name type="common">Siberian crab apple</name>
    <name type="synonym">Pyrus baccata</name>
    <dbReference type="NCBI Taxonomy" id="106549"/>
    <lineage>
        <taxon>Eukaryota</taxon>
        <taxon>Viridiplantae</taxon>
        <taxon>Streptophyta</taxon>
        <taxon>Embryophyta</taxon>
        <taxon>Tracheophyta</taxon>
        <taxon>Spermatophyta</taxon>
        <taxon>Magnoliopsida</taxon>
        <taxon>eudicotyledons</taxon>
        <taxon>Gunneridae</taxon>
        <taxon>Pentapetalae</taxon>
        <taxon>rosids</taxon>
        <taxon>fabids</taxon>
        <taxon>Rosales</taxon>
        <taxon>Rosaceae</taxon>
        <taxon>Amygdaloideae</taxon>
        <taxon>Maleae</taxon>
        <taxon>Malus</taxon>
    </lineage>
</organism>
<accession>A0A540NBQ5</accession>
<dbReference type="STRING" id="106549.A0A540NBQ5"/>
<protein>
    <submittedName>
        <fullName evidence="2">Uncharacterized protein</fullName>
    </submittedName>
</protein>
<proteinExistence type="predicted"/>
<sequence length="153" mass="17510">MEKSHSSSSDYLISPSLSLPSKPQQFSHDNEDSNFDYVEIKHELEDDDADEVLEARLINRGHRFVVDDDDSDEDWANIESTSEEKEEEVEGLEDVDVVGKALRKCAKISTDLRNELHRNSTPVVSDWYTEVEVVIVRIVNQVPFLTFTELLVV</sequence>
<feature type="compositionally biased region" description="Low complexity" evidence="1">
    <location>
        <begin position="1"/>
        <end position="23"/>
    </location>
</feature>
<evidence type="ECO:0000313" key="2">
    <source>
        <dbReference type="EMBL" id="TQE08472.1"/>
    </source>
</evidence>
<gene>
    <name evidence="2" type="ORF">C1H46_005947</name>
</gene>
<evidence type="ECO:0000256" key="1">
    <source>
        <dbReference type="SAM" id="MobiDB-lite"/>
    </source>
</evidence>